<comment type="caution">
    <text evidence="4">The sequence shown here is derived from an EMBL/GenBank/DDBJ whole genome shotgun (WGS) entry which is preliminary data.</text>
</comment>
<evidence type="ECO:0000256" key="1">
    <source>
        <dbReference type="ARBA" id="ARBA00023125"/>
    </source>
</evidence>
<dbReference type="CDD" id="cd01109">
    <property type="entry name" value="HTH_YyaN"/>
    <property type="match status" value="1"/>
</dbReference>
<keyword evidence="1 4" id="KW-0238">DNA-binding</keyword>
<dbReference type="PRINTS" id="PR00040">
    <property type="entry name" value="HTHMERR"/>
</dbReference>
<dbReference type="PANTHER" id="PTHR30204">
    <property type="entry name" value="REDOX-CYCLING DRUG-SENSING TRANSCRIPTIONAL ACTIVATOR SOXR"/>
    <property type="match status" value="1"/>
</dbReference>
<feature type="domain" description="HTH merR-type" evidence="3">
    <location>
        <begin position="4"/>
        <end position="73"/>
    </location>
</feature>
<dbReference type="GO" id="GO:0003677">
    <property type="term" value="F:DNA binding"/>
    <property type="evidence" value="ECO:0007669"/>
    <property type="project" value="UniProtKB-KW"/>
</dbReference>
<dbReference type="SMART" id="SM00422">
    <property type="entry name" value="HTH_MERR"/>
    <property type="match status" value="1"/>
</dbReference>
<dbReference type="Gene3D" id="1.10.1660.10">
    <property type="match status" value="1"/>
</dbReference>
<dbReference type="RefSeq" id="WP_204517344.1">
    <property type="nucleotide sequence ID" value="NZ_BAABIN010000038.1"/>
</dbReference>
<dbReference type="Pfam" id="PF13411">
    <property type="entry name" value="MerR_1"/>
    <property type="match status" value="1"/>
</dbReference>
<dbReference type="SUPFAM" id="SSF46955">
    <property type="entry name" value="Putative DNA-binding domain"/>
    <property type="match status" value="1"/>
</dbReference>
<dbReference type="PANTHER" id="PTHR30204:SF98">
    <property type="entry name" value="HTH-TYPE TRANSCRIPTIONAL REGULATOR ADHR"/>
    <property type="match status" value="1"/>
</dbReference>
<evidence type="ECO:0000256" key="2">
    <source>
        <dbReference type="SAM" id="Coils"/>
    </source>
</evidence>
<dbReference type="InterPro" id="IPR047057">
    <property type="entry name" value="MerR_fam"/>
</dbReference>
<gene>
    <name evidence="4" type="ORF">JOD01_001220</name>
</gene>
<evidence type="ECO:0000259" key="3">
    <source>
        <dbReference type="PROSITE" id="PS50937"/>
    </source>
</evidence>
<name>A0A939BNT6_9BACL</name>
<dbReference type="InterPro" id="IPR000551">
    <property type="entry name" value="MerR-type_HTH_dom"/>
</dbReference>
<dbReference type="EMBL" id="JAFBEB010000003">
    <property type="protein sequence ID" value="MBM7589620.1"/>
    <property type="molecule type" value="Genomic_DNA"/>
</dbReference>
<dbReference type="GO" id="GO:0003700">
    <property type="term" value="F:DNA-binding transcription factor activity"/>
    <property type="evidence" value="ECO:0007669"/>
    <property type="project" value="InterPro"/>
</dbReference>
<reference evidence="4" key="1">
    <citation type="submission" date="2021-01" db="EMBL/GenBank/DDBJ databases">
        <title>Genomic Encyclopedia of Type Strains, Phase IV (KMG-IV): sequencing the most valuable type-strain genomes for metagenomic binning, comparative biology and taxonomic classification.</title>
        <authorList>
            <person name="Goeker M."/>
        </authorList>
    </citation>
    <scope>NUCLEOTIDE SEQUENCE</scope>
    <source>
        <strain evidence="4">DSM 25523</strain>
    </source>
</reference>
<dbReference type="PROSITE" id="PS50937">
    <property type="entry name" value="HTH_MERR_2"/>
    <property type="match status" value="1"/>
</dbReference>
<dbReference type="InterPro" id="IPR009061">
    <property type="entry name" value="DNA-bd_dom_put_sf"/>
</dbReference>
<feature type="coiled-coil region" evidence="2">
    <location>
        <begin position="92"/>
        <end position="119"/>
    </location>
</feature>
<proteinExistence type="predicted"/>
<sequence>MENRYTIQQISTITGLTVHTLRYYEKIGLLDAIARDEHGYRLYEQADLAWLAFLLRLRATGMPIREMKRFSDLRSQGKATVSARRAMLEAHQAQIVLQIDMLQQNLRSIEEKITHYRILEEEDQ</sequence>
<dbReference type="Proteomes" id="UP000717624">
    <property type="component" value="Unassembled WGS sequence"/>
</dbReference>
<organism evidence="4 5">
    <name type="scientific">Brevibacillus fulvus</name>
    <dbReference type="NCBI Taxonomy" id="1125967"/>
    <lineage>
        <taxon>Bacteria</taxon>
        <taxon>Bacillati</taxon>
        <taxon>Bacillota</taxon>
        <taxon>Bacilli</taxon>
        <taxon>Bacillales</taxon>
        <taxon>Paenibacillaceae</taxon>
        <taxon>Brevibacillus</taxon>
    </lineage>
</organism>
<accession>A0A939BNT6</accession>
<keyword evidence="2" id="KW-0175">Coiled coil</keyword>
<evidence type="ECO:0000313" key="5">
    <source>
        <dbReference type="Proteomes" id="UP000717624"/>
    </source>
</evidence>
<dbReference type="AlphaFoldDB" id="A0A939BNT6"/>
<keyword evidence="5" id="KW-1185">Reference proteome</keyword>
<evidence type="ECO:0000313" key="4">
    <source>
        <dbReference type="EMBL" id="MBM7589620.1"/>
    </source>
</evidence>
<protein>
    <submittedName>
        <fullName evidence="4">DNA-binding transcriptional MerR regulator</fullName>
    </submittedName>
</protein>